<dbReference type="PANTHER" id="PTHR20905">
    <property type="entry name" value="N-ACETYLTRANSFERASE-RELATED"/>
    <property type="match status" value="1"/>
</dbReference>
<name>A0ABM3FY70_NEOLC</name>
<dbReference type="InterPro" id="IPR016181">
    <property type="entry name" value="Acyl_CoA_acyltransferase"/>
</dbReference>
<dbReference type="InterPro" id="IPR000182">
    <property type="entry name" value="GNAT_dom"/>
</dbReference>
<dbReference type="PROSITE" id="PS51186">
    <property type="entry name" value="GNAT"/>
    <property type="match status" value="1"/>
</dbReference>
<evidence type="ECO:0000259" key="1">
    <source>
        <dbReference type="PROSITE" id="PS51186"/>
    </source>
</evidence>
<sequence length="269" mass="30412">MEGDYSEKYVDYINLSGLSWKRPEGPKRVWRVVDGRKKMPSGEVPRFIIQEVPESMEEELVDFMTKYFTAEETITVSQKLLSDPIAMREIRTLWKETLRQGVSLVAIRENFESDKKSEIVGVNVLFVCTNEDEDKLTSAIEVRTRKMKTVMGTQFRLAAEVDMAKIYGVDRYLGAFGLSVNPSYRGQGVADALLQARTDIGQAYQIPATETIFTGTASQIVAARNGFEVLVERKYTEILDDEGNVAFPGVEPKFMKVMGKKLLKVNVRV</sequence>
<dbReference type="RefSeq" id="XP_046592950.1">
    <property type="nucleotide sequence ID" value="XM_046736994.1"/>
</dbReference>
<dbReference type="GeneID" id="107221514"/>
<protein>
    <submittedName>
        <fullName evidence="3">Uncharacterized protein LOC107221514 isoform X1</fullName>
    </submittedName>
</protein>
<accession>A0ABM3FY70</accession>
<dbReference type="SUPFAM" id="SSF55729">
    <property type="entry name" value="Acyl-CoA N-acyltransferases (Nat)"/>
    <property type="match status" value="1"/>
</dbReference>
<evidence type="ECO:0000313" key="3">
    <source>
        <dbReference type="RefSeq" id="XP_046592950.1"/>
    </source>
</evidence>
<proteinExistence type="predicted"/>
<evidence type="ECO:0000313" key="2">
    <source>
        <dbReference type="Proteomes" id="UP000829291"/>
    </source>
</evidence>
<reference evidence="3" key="1">
    <citation type="submission" date="2025-08" db="UniProtKB">
        <authorList>
            <consortium name="RefSeq"/>
        </authorList>
    </citation>
    <scope>IDENTIFICATION</scope>
    <source>
        <tissue evidence="3">Thorax and Abdomen</tissue>
    </source>
</reference>
<keyword evidence="2" id="KW-1185">Reference proteome</keyword>
<feature type="domain" description="N-acetyltransferase" evidence="1">
    <location>
        <begin position="105"/>
        <end position="263"/>
    </location>
</feature>
<organism evidence="2 3">
    <name type="scientific">Neodiprion lecontei</name>
    <name type="common">Redheaded pine sawfly</name>
    <dbReference type="NCBI Taxonomy" id="441921"/>
    <lineage>
        <taxon>Eukaryota</taxon>
        <taxon>Metazoa</taxon>
        <taxon>Ecdysozoa</taxon>
        <taxon>Arthropoda</taxon>
        <taxon>Hexapoda</taxon>
        <taxon>Insecta</taxon>
        <taxon>Pterygota</taxon>
        <taxon>Neoptera</taxon>
        <taxon>Endopterygota</taxon>
        <taxon>Hymenoptera</taxon>
        <taxon>Tenthredinoidea</taxon>
        <taxon>Diprionidae</taxon>
        <taxon>Diprioninae</taxon>
        <taxon>Neodiprion</taxon>
    </lineage>
</organism>
<dbReference type="Gene3D" id="3.40.630.30">
    <property type="match status" value="1"/>
</dbReference>
<dbReference type="PANTHER" id="PTHR20905:SF32">
    <property type="entry name" value="ARYLALKYLAMINE N-ACETYLTRANSFERASE-LIKE 7, ISOFORM A"/>
    <property type="match status" value="1"/>
</dbReference>
<dbReference type="Proteomes" id="UP000829291">
    <property type="component" value="Chromosome 4"/>
</dbReference>
<gene>
    <name evidence="3" type="primary">LOC107221514</name>
</gene>